<comment type="caution">
    <text evidence="2">The sequence shown here is derived from an EMBL/GenBank/DDBJ whole genome shotgun (WGS) entry which is preliminary data.</text>
</comment>
<name>A0A2N5S4T6_9BASI</name>
<protein>
    <submittedName>
        <fullName evidence="2">Uncharacterized protein</fullName>
    </submittedName>
</protein>
<dbReference type="Proteomes" id="UP000235392">
    <property type="component" value="Unassembled WGS sequence"/>
</dbReference>
<reference evidence="2 3" key="1">
    <citation type="submission" date="2017-11" db="EMBL/GenBank/DDBJ databases">
        <title>De novo assembly and phasing of dikaryotic genomes from two isolates of Puccinia coronata f. sp. avenae, the causal agent of oat crown rust.</title>
        <authorList>
            <person name="Miller M.E."/>
            <person name="Zhang Y."/>
            <person name="Omidvar V."/>
            <person name="Sperschneider J."/>
            <person name="Schwessinger B."/>
            <person name="Raley C."/>
            <person name="Palmer J.M."/>
            <person name="Garnica D."/>
            <person name="Upadhyaya N."/>
            <person name="Rathjen J."/>
            <person name="Taylor J.M."/>
            <person name="Park R.F."/>
            <person name="Dodds P.N."/>
            <person name="Hirsch C.D."/>
            <person name="Kianian S.F."/>
            <person name="Figueroa M."/>
        </authorList>
    </citation>
    <scope>NUCLEOTIDE SEQUENCE [LARGE SCALE GENOMIC DNA]</scope>
    <source>
        <strain evidence="2">12SD80</strain>
    </source>
</reference>
<evidence type="ECO:0000313" key="2">
    <source>
        <dbReference type="EMBL" id="PLW08267.1"/>
    </source>
</evidence>
<proteinExistence type="predicted"/>
<organism evidence="2 3">
    <name type="scientific">Puccinia coronata f. sp. avenae</name>
    <dbReference type="NCBI Taxonomy" id="200324"/>
    <lineage>
        <taxon>Eukaryota</taxon>
        <taxon>Fungi</taxon>
        <taxon>Dikarya</taxon>
        <taxon>Basidiomycota</taxon>
        <taxon>Pucciniomycotina</taxon>
        <taxon>Pucciniomycetes</taxon>
        <taxon>Pucciniales</taxon>
        <taxon>Pucciniaceae</taxon>
        <taxon>Puccinia</taxon>
    </lineage>
</organism>
<gene>
    <name evidence="2" type="ORF">PCASD_24906</name>
</gene>
<evidence type="ECO:0000256" key="1">
    <source>
        <dbReference type="SAM" id="MobiDB-lite"/>
    </source>
</evidence>
<evidence type="ECO:0000313" key="3">
    <source>
        <dbReference type="Proteomes" id="UP000235392"/>
    </source>
</evidence>
<accession>A0A2N5S4T6</accession>
<dbReference type="AlphaFoldDB" id="A0A2N5S4T6"/>
<sequence length="375" mass="43273">MGLQTALAMKPNMKDFPGEASLSDVDSPLESGRTAVADAQDSTSNTRDKMCGQFSGSNGVELVVDARTKPSTLSEKENSAFKQLFCVNMLHISSHASLHTIYFFFVSAEVQEIKQRRWKLSEKIQIFKQDFDKLKERFPEDGPQFERHISDWHLSAGILYARKVNQLSNSLNPVEGKRAIFPNNVWDEIFSRLAADYFSSFERVLQTGVHRGEEVDEGERLLIARWSNLMLDFFLDMRELEILSKPANSEKFDSSAVRAQFVLSYLLGKSFPFDVVTTYRHHFDLRARLLEDPKNTRLEDLAQAEFDDAGWELMEFRYLEAQLKQDAASEWWQEFDPLTEEFLTIGFPARCRSGFSQIGRLFARYHQLHHSNQVR</sequence>
<feature type="region of interest" description="Disordered" evidence="1">
    <location>
        <begin position="14"/>
        <end position="48"/>
    </location>
</feature>
<dbReference type="EMBL" id="PGCI01001075">
    <property type="protein sequence ID" value="PLW08267.1"/>
    <property type="molecule type" value="Genomic_DNA"/>
</dbReference>